<keyword evidence="1" id="KW-0472">Membrane</keyword>
<dbReference type="Pfam" id="PF08239">
    <property type="entry name" value="SH3_3"/>
    <property type="match status" value="1"/>
</dbReference>
<proteinExistence type="predicted"/>
<evidence type="ECO:0000313" key="4">
    <source>
        <dbReference type="Proteomes" id="UP000050836"/>
    </source>
</evidence>
<protein>
    <recommendedName>
        <fullName evidence="2">SH3b domain-containing protein</fullName>
    </recommendedName>
</protein>
<dbReference type="EMBL" id="LLXS01000038">
    <property type="protein sequence ID" value="KRG40123.1"/>
    <property type="molecule type" value="Genomic_DNA"/>
</dbReference>
<keyword evidence="1" id="KW-0812">Transmembrane</keyword>
<dbReference type="Proteomes" id="UP000050836">
    <property type="component" value="Unassembled WGS sequence"/>
</dbReference>
<dbReference type="AlphaFoldDB" id="A0A0R0A4K6"/>
<organism evidence="3 4">
    <name type="scientific">Stenotrophomonas pictorum JCM 9942</name>
    <dbReference type="NCBI Taxonomy" id="1236960"/>
    <lineage>
        <taxon>Bacteria</taxon>
        <taxon>Pseudomonadati</taxon>
        <taxon>Pseudomonadota</taxon>
        <taxon>Gammaproteobacteria</taxon>
        <taxon>Lysobacterales</taxon>
        <taxon>Lysobacteraceae</taxon>
        <taxon>Stenotrophomonas</taxon>
    </lineage>
</organism>
<gene>
    <name evidence="3" type="ORF">ARC78_13085</name>
</gene>
<feature type="transmembrane region" description="Helical" evidence="1">
    <location>
        <begin position="49"/>
        <end position="66"/>
    </location>
</feature>
<comment type="caution">
    <text evidence="3">The sequence shown here is derived from an EMBL/GenBank/DDBJ whole genome shotgun (WGS) entry which is preliminary data.</text>
</comment>
<accession>A0A0R0A4K6</accession>
<keyword evidence="1" id="KW-1133">Transmembrane helix</keyword>
<keyword evidence="4" id="KW-1185">Reference proteome</keyword>
<reference evidence="3 4" key="1">
    <citation type="submission" date="2015-10" db="EMBL/GenBank/DDBJ databases">
        <title>Genome sequencing and analysis of members of genus Stenotrophomonas.</title>
        <authorList>
            <person name="Patil P.P."/>
            <person name="Midha S."/>
            <person name="Patil P.B."/>
        </authorList>
    </citation>
    <scope>NUCLEOTIDE SEQUENCE [LARGE SCALE GENOMIC DNA]</scope>
    <source>
        <strain evidence="3 4">JCM 9942</strain>
    </source>
</reference>
<sequence length="160" mass="17239">MRCCGTTAWLPESHPARGRSARRNRLVSGGVARQAVPPDFFRIDAMPRLVTRIAACAAIIGVVLWFQPRINEPAAQVSNGLNLRSAPDARAERLAVLPVGTTVEVQRCLDDLQWCNVRAGGKSGWVAADYLIARSDGKRVRLAEAGKELGVVIETARPGG</sequence>
<name>A0A0R0A4K6_9GAMM</name>
<evidence type="ECO:0000256" key="1">
    <source>
        <dbReference type="SAM" id="Phobius"/>
    </source>
</evidence>
<dbReference type="Gene3D" id="2.30.30.40">
    <property type="entry name" value="SH3 Domains"/>
    <property type="match status" value="1"/>
</dbReference>
<evidence type="ECO:0000313" key="3">
    <source>
        <dbReference type="EMBL" id="KRG40123.1"/>
    </source>
</evidence>
<dbReference type="InterPro" id="IPR003646">
    <property type="entry name" value="SH3-like_bac-type"/>
</dbReference>
<evidence type="ECO:0000259" key="2">
    <source>
        <dbReference type="Pfam" id="PF08239"/>
    </source>
</evidence>
<feature type="domain" description="SH3b" evidence="2">
    <location>
        <begin position="80"/>
        <end position="131"/>
    </location>
</feature>